<dbReference type="RefSeq" id="WP_157599414.1">
    <property type="nucleotide sequence ID" value="NZ_BJYZ01000075.1"/>
</dbReference>
<proteinExistence type="predicted"/>
<dbReference type="EMBL" id="BJYZ01000075">
    <property type="protein sequence ID" value="GEO43336.1"/>
    <property type="molecule type" value="Genomic_DNA"/>
</dbReference>
<keyword evidence="2" id="KW-1185">Reference proteome</keyword>
<sequence length="45" mass="4726">MASGYPGLARLVKATAGLVTYIGNNSAAIADYAERWDHSEIISTA</sequence>
<protein>
    <submittedName>
        <fullName evidence="1">Uncharacterized protein</fullName>
    </submittedName>
</protein>
<dbReference type="AlphaFoldDB" id="A0A512E3P8"/>
<evidence type="ECO:0000313" key="2">
    <source>
        <dbReference type="Proteomes" id="UP000321523"/>
    </source>
</evidence>
<reference evidence="1 2" key="1">
    <citation type="submission" date="2019-07" db="EMBL/GenBank/DDBJ databases">
        <title>Whole genome shotgun sequence of Skermanella aerolata NBRC 106429.</title>
        <authorList>
            <person name="Hosoyama A."/>
            <person name="Uohara A."/>
            <person name="Ohji S."/>
            <person name="Ichikawa N."/>
        </authorList>
    </citation>
    <scope>NUCLEOTIDE SEQUENCE [LARGE SCALE GENOMIC DNA]</scope>
    <source>
        <strain evidence="1 2">NBRC 106429</strain>
    </source>
</reference>
<evidence type="ECO:0000313" key="1">
    <source>
        <dbReference type="EMBL" id="GEO43336.1"/>
    </source>
</evidence>
<dbReference type="Proteomes" id="UP000321523">
    <property type="component" value="Unassembled WGS sequence"/>
</dbReference>
<organism evidence="1 2">
    <name type="scientific">Skermanella aerolata</name>
    <dbReference type="NCBI Taxonomy" id="393310"/>
    <lineage>
        <taxon>Bacteria</taxon>
        <taxon>Pseudomonadati</taxon>
        <taxon>Pseudomonadota</taxon>
        <taxon>Alphaproteobacteria</taxon>
        <taxon>Rhodospirillales</taxon>
        <taxon>Azospirillaceae</taxon>
        <taxon>Skermanella</taxon>
    </lineage>
</organism>
<name>A0A512E3P8_9PROT</name>
<accession>A0A512E3P8</accession>
<comment type="caution">
    <text evidence="1">The sequence shown here is derived from an EMBL/GenBank/DDBJ whole genome shotgun (WGS) entry which is preliminary data.</text>
</comment>
<gene>
    <name evidence="1" type="ORF">SAE02_74840</name>
</gene>